<gene>
    <name evidence="7" type="ORF">LUZ62_051313</name>
    <name evidence="6" type="ORF">LUZ62_080675</name>
</gene>
<keyword evidence="8" id="KW-1185">Reference proteome</keyword>
<proteinExistence type="predicted"/>
<evidence type="ECO:0000313" key="7">
    <source>
        <dbReference type="EMBL" id="KAJ4800067.1"/>
    </source>
</evidence>
<evidence type="ECO:0000256" key="5">
    <source>
        <dbReference type="SAM" id="MobiDB-lite"/>
    </source>
</evidence>
<evidence type="ECO:0000313" key="6">
    <source>
        <dbReference type="EMBL" id="KAJ4746270.1"/>
    </source>
</evidence>
<evidence type="ECO:0000256" key="4">
    <source>
        <dbReference type="ARBA" id="ARBA00023242"/>
    </source>
</evidence>
<evidence type="ECO:0000256" key="1">
    <source>
        <dbReference type="ARBA" id="ARBA00004123"/>
    </source>
</evidence>
<protein>
    <submittedName>
        <fullName evidence="7">Mediator of RNA polymerase II transcription subunit</fullName>
    </submittedName>
</protein>
<dbReference type="EMBL" id="JAMFTS010000005">
    <property type="protein sequence ID" value="KAJ4746270.1"/>
    <property type="molecule type" value="Genomic_DNA"/>
</dbReference>
<comment type="subcellular location">
    <subcellularLocation>
        <location evidence="1">Nucleus</location>
    </subcellularLocation>
</comment>
<reference evidence="7" key="1">
    <citation type="submission" date="2022-08" db="EMBL/GenBank/DDBJ databases">
        <authorList>
            <person name="Marques A."/>
        </authorList>
    </citation>
    <scope>NUCLEOTIDE SEQUENCE</scope>
    <source>
        <strain evidence="7">RhyPub2mFocal</strain>
        <tissue evidence="7">Leaves</tissue>
    </source>
</reference>
<dbReference type="Proteomes" id="UP001140206">
    <property type="component" value="Chromosome 5"/>
</dbReference>
<name>A0AAV8G9U7_9POAL</name>
<dbReference type="GO" id="GO:0003712">
    <property type="term" value="F:transcription coregulator activity"/>
    <property type="evidence" value="ECO:0007669"/>
    <property type="project" value="InterPro"/>
</dbReference>
<feature type="region of interest" description="Disordered" evidence="5">
    <location>
        <begin position="108"/>
        <end position="175"/>
    </location>
</feature>
<sequence length="175" mass="20660">MDQFGRNFGRGPRELTGAVDLINRYKLLTHHDFFCKRTLPASIRETHYLRNVVGERDIMRGEGMEFDQLFENAPYLPETKERINTFDLETLGQAFQLRENGTVILPLSEKGTPTISCKATSEEEKEKKHKKKKDREGRDKDREHKKHKHRHHKGKDKDKGKEKDKEREKEKKETC</sequence>
<evidence type="ECO:0000313" key="8">
    <source>
        <dbReference type="Proteomes" id="UP001140206"/>
    </source>
</evidence>
<keyword evidence="2" id="KW-0805">Transcription regulation</keyword>
<keyword evidence="3" id="KW-0804">Transcription</keyword>
<dbReference type="Proteomes" id="UP001140206">
    <property type="component" value="Chromosome 2"/>
</dbReference>
<feature type="compositionally biased region" description="Basic residues" evidence="5">
    <location>
        <begin position="143"/>
        <end position="154"/>
    </location>
</feature>
<dbReference type="GO" id="GO:0016592">
    <property type="term" value="C:mediator complex"/>
    <property type="evidence" value="ECO:0007669"/>
    <property type="project" value="InterPro"/>
</dbReference>
<keyword evidence="4" id="KW-0539">Nucleus</keyword>
<comment type="caution">
    <text evidence="7">The sequence shown here is derived from an EMBL/GenBank/DDBJ whole genome shotgun (WGS) entry which is preliminary data.</text>
</comment>
<feature type="compositionally biased region" description="Basic and acidic residues" evidence="5">
    <location>
        <begin position="155"/>
        <end position="175"/>
    </location>
</feature>
<dbReference type="EMBL" id="JAMFTS010000002">
    <property type="protein sequence ID" value="KAJ4800067.1"/>
    <property type="molecule type" value="Genomic_DNA"/>
</dbReference>
<dbReference type="AlphaFoldDB" id="A0AAV8G9U7"/>
<dbReference type="InterPro" id="IPR019403">
    <property type="entry name" value="Mediator_Med19_met"/>
</dbReference>
<dbReference type="PANTHER" id="PTHR22536">
    <property type="entry name" value="LUNG CANCER METASTASIS-RELATED LCMR1 PROTEIN"/>
    <property type="match status" value="1"/>
</dbReference>
<accession>A0AAV8G9U7</accession>
<dbReference type="PANTHER" id="PTHR22536:SF1">
    <property type="entry name" value="MEDIATOR OF RNA POLYMERASE II TRANSCRIPTION SUBUNIT 19"/>
    <property type="match status" value="1"/>
</dbReference>
<dbReference type="GO" id="GO:0045944">
    <property type="term" value="P:positive regulation of transcription by RNA polymerase II"/>
    <property type="evidence" value="ECO:0007669"/>
    <property type="project" value="TreeGrafter"/>
</dbReference>
<organism evidence="7 8">
    <name type="scientific">Rhynchospora pubera</name>
    <dbReference type="NCBI Taxonomy" id="906938"/>
    <lineage>
        <taxon>Eukaryota</taxon>
        <taxon>Viridiplantae</taxon>
        <taxon>Streptophyta</taxon>
        <taxon>Embryophyta</taxon>
        <taxon>Tracheophyta</taxon>
        <taxon>Spermatophyta</taxon>
        <taxon>Magnoliopsida</taxon>
        <taxon>Liliopsida</taxon>
        <taxon>Poales</taxon>
        <taxon>Cyperaceae</taxon>
        <taxon>Cyperoideae</taxon>
        <taxon>Rhynchosporeae</taxon>
        <taxon>Rhynchospora</taxon>
    </lineage>
</organism>
<evidence type="ECO:0000256" key="2">
    <source>
        <dbReference type="ARBA" id="ARBA00023015"/>
    </source>
</evidence>
<evidence type="ECO:0000256" key="3">
    <source>
        <dbReference type="ARBA" id="ARBA00023163"/>
    </source>
</evidence>